<organism evidence="1 2">
    <name type="scientific">Trichostrongylus colubriformis</name>
    <name type="common">Black scour worm</name>
    <dbReference type="NCBI Taxonomy" id="6319"/>
    <lineage>
        <taxon>Eukaryota</taxon>
        <taxon>Metazoa</taxon>
        <taxon>Ecdysozoa</taxon>
        <taxon>Nematoda</taxon>
        <taxon>Chromadorea</taxon>
        <taxon>Rhabditida</taxon>
        <taxon>Rhabditina</taxon>
        <taxon>Rhabditomorpha</taxon>
        <taxon>Strongyloidea</taxon>
        <taxon>Trichostrongylidae</taxon>
        <taxon>Trichostrongylus</taxon>
    </lineage>
</organism>
<dbReference type="Proteomes" id="UP001331761">
    <property type="component" value="Unassembled WGS sequence"/>
</dbReference>
<evidence type="ECO:0000313" key="2">
    <source>
        <dbReference type="Proteomes" id="UP001331761"/>
    </source>
</evidence>
<proteinExistence type="predicted"/>
<dbReference type="EMBL" id="WIXE01022738">
    <property type="protein sequence ID" value="KAK5967208.1"/>
    <property type="molecule type" value="Genomic_DNA"/>
</dbReference>
<accession>A0AAN8FN21</accession>
<gene>
    <name evidence="1" type="ORF">GCK32_000221</name>
</gene>
<protein>
    <submittedName>
        <fullName evidence="1">Uncharacterized protein</fullName>
    </submittedName>
</protein>
<name>A0AAN8FN21_TRICO</name>
<sequence>MPMSMMDQPSCSRDMGNVVAANGEPMEKDSASTKVSDNFGIVRVHEELDKVVKKLRVIPAKVEEELAEARITGKYRMQLDNVIGEEVKKVCHALKGMKQGVAMYHQCGQELSSVLRAKGIESIEDMNDFVSTTEMDEGIVAMLCEIFNKDLSQAREALREVQSLKEAQDRSKAARIVEPMEKDS</sequence>
<reference evidence="1 2" key="1">
    <citation type="submission" date="2019-10" db="EMBL/GenBank/DDBJ databases">
        <title>Assembly and Annotation for the nematode Trichostrongylus colubriformis.</title>
        <authorList>
            <person name="Martin J."/>
        </authorList>
    </citation>
    <scope>NUCLEOTIDE SEQUENCE [LARGE SCALE GENOMIC DNA]</scope>
    <source>
        <strain evidence="1">G859</strain>
        <tissue evidence="1">Whole worm</tissue>
    </source>
</reference>
<dbReference type="AlphaFoldDB" id="A0AAN8FN21"/>
<comment type="caution">
    <text evidence="1">The sequence shown here is derived from an EMBL/GenBank/DDBJ whole genome shotgun (WGS) entry which is preliminary data.</text>
</comment>
<evidence type="ECO:0000313" key="1">
    <source>
        <dbReference type="EMBL" id="KAK5967208.1"/>
    </source>
</evidence>
<keyword evidence="2" id="KW-1185">Reference proteome</keyword>